<organism evidence="3 4">
    <name type="scientific">Brachybacterium huguangmaarense</name>
    <dbReference type="NCBI Taxonomy" id="1652028"/>
    <lineage>
        <taxon>Bacteria</taxon>
        <taxon>Bacillati</taxon>
        <taxon>Actinomycetota</taxon>
        <taxon>Actinomycetes</taxon>
        <taxon>Micrococcales</taxon>
        <taxon>Dermabacteraceae</taxon>
        <taxon>Brachybacterium</taxon>
    </lineage>
</organism>
<feature type="transmembrane region" description="Helical" evidence="2">
    <location>
        <begin position="6"/>
        <end position="24"/>
    </location>
</feature>
<keyword evidence="4" id="KW-1185">Reference proteome</keyword>
<evidence type="ECO:0000313" key="3">
    <source>
        <dbReference type="EMBL" id="UYG15476.1"/>
    </source>
</evidence>
<keyword evidence="2" id="KW-0812">Transmembrane</keyword>
<evidence type="ECO:0000313" key="4">
    <source>
        <dbReference type="Proteomes" id="UP001164305"/>
    </source>
</evidence>
<accession>A0ABY6FXY6</accession>
<reference evidence="3" key="1">
    <citation type="submission" date="2022-10" db="EMBL/GenBank/DDBJ databases">
        <title>Whole-Genome Sequencing of Brachybacterium huguangmaarense BRM-3, Isolated from Betula schmidtii.</title>
        <authorList>
            <person name="Haam D."/>
        </authorList>
    </citation>
    <scope>NUCLEOTIDE SEQUENCE</scope>
    <source>
        <strain evidence="3">BRM-3</strain>
    </source>
</reference>
<sequence>MGPVIVYFLLALVVSLGILGAVALPHLQRHREHSASSRHTSRTQRAGS</sequence>
<protein>
    <submittedName>
        <fullName evidence="3">Uncharacterized protein</fullName>
    </submittedName>
</protein>
<dbReference type="RefSeq" id="WP_263592690.1">
    <property type="nucleotide sequence ID" value="NZ_CP107020.1"/>
</dbReference>
<keyword evidence="2" id="KW-0472">Membrane</keyword>
<proteinExistence type="predicted"/>
<keyword evidence="2" id="KW-1133">Transmembrane helix</keyword>
<dbReference type="Proteomes" id="UP001164305">
    <property type="component" value="Chromosome"/>
</dbReference>
<name>A0ABY6FXY6_9MICO</name>
<evidence type="ECO:0000256" key="2">
    <source>
        <dbReference type="SAM" id="Phobius"/>
    </source>
</evidence>
<dbReference type="EMBL" id="CP107020">
    <property type="protein sequence ID" value="UYG15476.1"/>
    <property type="molecule type" value="Genomic_DNA"/>
</dbReference>
<feature type="region of interest" description="Disordered" evidence="1">
    <location>
        <begin position="29"/>
        <end position="48"/>
    </location>
</feature>
<evidence type="ECO:0000256" key="1">
    <source>
        <dbReference type="SAM" id="MobiDB-lite"/>
    </source>
</evidence>
<gene>
    <name evidence="3" type="ORF">BRM3_07385</name>
</gene>